<dbReference type="OrthoDB" id="286752at2"/>
<accession>A0A2P8E2T4</accession>
<dbReference type="InterPro" id="IPR004690">
    <property type="entry name" value="Maln_transptMadL"/>
</dbReference>
<dbReference type="NCBIfam" id="TIGR00807">
    <property type="entry name" value="malonate_madL"/>
    <property type="match status" value="1"/>
</dbReference>
<dbReference type="RefSeq" id="WP_106567467.1">
    <property type="nucleotide sequence ID" value="NZ_PYGF01000006.1"/>
</dbReference>
<organism evidence="2 3">
    <name type="scientific">Cecembia rubra</name>
    <dbReference type="NCBI Taxonomy" id="1485585"/>
    <lineage>
        <taxon>Bacteria</taxon>
        <taxon>Pseudomonadati</taxon>
        <taxon>Bacteroidota</taxon>
        <taxon>Cytophagia</taxon>
        <taxon>Cytophagales</taxon>
        <taxon>Cyclobacteriaceae</taxon>
        <taxon>Cecembia</taxon>
    </lineage>
</organism>
<proteinExistence type="predicted"/>
<reference evidence="2 3" key="1">
    <citation type="submission" date="2018-03" db="EMBL/GenBank/DDBJ databases">
        <title>Genomic Encyclopedia of Archaeal and Bacterial Type Strains, Phase II (KMG-II): from individual species to whole genera.</title>
        <authorList>
            <person name="Goeker M."/>
        </authorList>
    </citation>
    <scope>NUCLEOTIDE SEQUENCE [LARGE SCALE GENOMIC DNA]</scope>
    <source>
        <strain evidence="2 3">DSM 28057</strain>
    </source>
</reference>
<keyword evidence="3" id="KW-1185">Reference proteome</keyword>
<dbReference type="EMBL" id="PYGF01000006">
    <property type="protein sequence ID" value="PSL03782.1"/>
    <property type="molecule type" value="Genomic_DNA"/>
</dbReference>
<feature type="transmembrane region" description="Helical" evidence="1">
    <location>
        <begin position="26"/>
        <end position="46"/>
    </location>
</feature>
<keyword evidence="1" id="KW-0472">Membrane</keyword>
<evidence type="ECO:0000256" key="1">
    <source>
        <dbReference type="SAM" id="Phobius"/>
    </source>
</evidence>
<sequence>MNIYGIAVLAISYLLGQWMGEFLGSLIGIEANVGGVGFAMMIFMLLKEWLVKNSLMSLEMEKGIDFWNKLYIPVVIAMAASLNVKSAISSGTLAIAAGTLPVLVSFIVFPSILKTFKPKEDDHSA</sequence>
<keyword evidence="1" id="KW-0812">Transmembrane</keyword>
<dbReference type="Pfam" id="PF03817">
    <property type="entry name" value="MadL"/>
    <property type="match status" value="1"/>
</dbReference>
<gene>
    <name evidence="2" type="ORF">CLV48_10621</name>
</gene>
<dbReference type="AlphaFoldDB" id="A0A2P8E2T4"/>
<dbReference type="GO" id="GO:0016020">
    <property type="term" value="C:membrane"/>
    <property type="evidence" value="ECO:0007669"/>
    <property type="project" value="InterPro"/>
</dbReference>
<feature type="transmembrane region" description="Helical" evidence="1">
    <location>
        <begin position="90"/>
        <end position="109"/>
    </location>
</feature>
<evidence type="ECO:0000313" key="2">
    <source>
        <dbReference type="EMBL" id="PSL03782.1"/>
    </source>
</evidence>
<name>A0A2P8E2T4_9BACT</name>
<keyword evidence="1" id="KW-1133">Transmembrane helix</keyword>
<protein>
    <submittedName>
        <fullName evidence="2">Malonate transporter MadL subunit</fullName>
    </submittedName>
</protein>
<comment type="caution">
    <text evidence="2">The sequence shown here is derived from an EMBL/GenBank/DDBJ whole genome shotgun (WGS) entry which is preliminary data.</text>
</comment>
<dbReference type="Proteomes" id="UP000240708">
    <property type="component" value="Unassembled WGS sequence"/>
</dbReference>
<evidence type="ECO:0000313" key="3">
    <source>
        <dbReference type="Proteomes" id="UP000240708"/>
    </source>
</evidence>